<dbReference type="Proteomes" id="UP001177120">
    <property type="component" value="Unassembled WGS sequence"/>
</dbReference>
<evidence type="ECO:0000256" key="2">
    <source>
        <dbReference type="ARBA" id="ARBA00022908"/>
    </source>
</evidence>
<dbReference type="Pfam" id="PF02899">
    <property type="entry name" value="Phage_int_SAM_1"/>
    <property type="match status" value="1"/>
</dbReference>
<dbReference type="Pfam" id="PF00589">
    <property type="entry name" value="Phage_integrase"/>
    <property type="match status" value="1"/>
</dbReference>
<reference evidence="8" key="1">
    <citation type="journal article" date="2024" name="Int. J. Syst. Evol. Microbiol.">
        <title>Polycladomyces zharkentensis sp. nov., a novel thermophilic cellulose- and starch-degrading member of the Bacillota from a geothermal aquifer in Kazakhstan.</title>
        <authorList>
            <person name="Mashzhan A."/>
            <person name="Kistaubayeva A."/>
            <person name="Javier-Lopez R."/>
            <person name="Bissenova U."/>
            <person name="Bissenbay A."/>
            <person name="Birkeland N.K."/>
        </authorList>
    </citation>
    <scope>NUCLEOTIDE SEQUENCE</scope>
    <source>
        <strain evidence="8">ZKZ2T</strain>
    </source>
</reference>
<dbReference type="PROSITE" id="PS51898">
    <property type="entry name" value="TYR_RECOMBINASE"/>
    <property type="match status" value="1"/>
</dbReference>
<evidence type="ECO:0000313" key="8">
    <source>
        <dbReference type="EMBL" id="MBN2909641.1"/>
    </source>
</evidence>
<dbReference type="InterPro" id="IPR011010">
    <property type="entry name" value="DNA_brk_join_enz"/>
</dbReference>
<dbReference type="EMBL" id="JAFHAP010000008">
    <property type="protein sequence ID" value="MBN2909641.1"/>
    <property type="molecule type" value="Genomic_DNA"/>
</dbReference>
<dbReference type="InterPro" id="IPR050090">
    <property type="entry name" value="Tyrosine_recombinase_XerCD"/>
</dbReference>
<comment type="caution">
    <text evidence="8">The sequence shown here is derived from an EMBL/GenBank/DDBJ whole genome shotgun (WGS) entry which is preliminary data.</text>
</comment>
<gene>
    <name evidence="8" type="ORF">JQC72_08885</name>
</gene>
<accession>A0ABS2WJF8</accession>
<evidence type="ECO:0000259" key="6">
    <source>
        <dbReference type="PROSITE" id="PS51898"/>
    </source>
</evidence>
<dbReference type="PANTHER" id="PTHR30349:SF41">
    <property type="entry name" value="INTEGRASE_RECOMBINASE PROTEIN MJ0367-RELATED"/>
    <property type="match status" value="1"/>
</dbReference>
<dbReference type="Gene3D" id="1.10.443.10">
    <property type="entry name" value="Intergrase catalytic core"/>
    <property type="match status" value="1"/>
</dbReference>
<dbReference type="PROSITE" id="PS51900">
    <property type="entry name" value="CB"/>
    <property type="match status" value="1"/>
</dbReference>
<keyword evidence="4" id="KW-0233">DNA recombination</keyword>
<dbReference type="InterPro" id="IPR010998">
    <property type="entry name" value="Integrase_recombinase_N"/>
</dbReference>
<comment type="similarity">
    <text evidence="1">Belongs to the 'phage' integrase family.</text>
</comment>
<name>A0ABS2WJF8_9BACL</name>
<dbReference type="SUPFAM" id="SSF56349">
    <property type="entry name" value="DNA breaking-rejoining enzymes"/>
    <property type="match status" value="1"/>
</dbReference>
<protein>
    <submittedName>
        <fullName evidence="8">Tyrosine-type recombinase/integrase</fullName>
    </submittedName>
</protein>
<dbReference type="InterPro" id="IPR002104">
    <property type="entry name" value="Integrase_catalytic"/>
</dbReference>
<feature type="domain" description="Core-binding (CB)" evidence="7">
    <location>
        <begin position="9"/>
        <end position="104"/>
    </location>
</feature>
<dbReference type="InterPro" id="IPR044068">
    <property type="entry name" value="CB"/>
</dbReference>
<evidence type="ECO:0000256" key="3">
    <source>
        <dbReference type="ARBA" id="ARBA00023125"/>
    </source>
</evidence>
<keyword evidence="3 5" id="KW-0238">DNA-binding</keyword>
<dbReference type="InterPro" id="IPR013762">
    <property type="entry name" value="Integrase-like_cat_sf"/>
</dbReference>
<evidence type="ECO:0000256" key="5">
    <source>
        <dbReference type="PROSITE-ProRule" id="PRU01248"/>
    </source>
</evidence>
<dbReference type="PANTHER" id="PTHR30349">
    <property type="entry name" value="PHAGE INTEGRASE-RELATED"/>
    <property type="match status" value="1"/>
</dbReference>
<keyword evidence="9" id="KW-1185">Reference proteome</keyword>
<dbReference type="Gene3D" id="1.10.150.130">
    <property type="match status" value="1"/>
</dbReference>
<keyword evidence="2" id="KW-0229">DNA integration</keyword>
<evidence type="ECO:0000313" key="9">
    <source>
        <dbReference type="Proteomes" id="UP001177120"/>
    </source>
</evidence>
<sequence>MSQSPMISNQAEEWIHRFINDLARHEDLNPKTLRGYTSDLRHLAEWFEATWNSHSEEETLFHPAMITTKTLIRYREYMQIARSLKPATINRRLITIKRFFEWAVKRGVVPANPARPVKLVAMEKVSPRQMTDQEEASLVSAVQRHGTIRDRTIILLMLHTGLRTMEVCNLKPGDITIGKRSGTLVVRSGKRNKQREVPLNATAREALTVYLKSLPSESEFLFPSEKTGKRLTERALRHLIQKYMRLAGLEGLSAHDLRHRFGYVMAEKTPLHRLAQIMGHDSLDTTMIYVQATRSDLQAEVEKIAWK</sequence>
<feature type="domain" description="Tyr recombinase" evidence="6">
    <location>
        <begin position="125"/>
        <end position="302"/>
    </location>
</feature>
<dbReference type="InterPro" id="IPR004107">
    <property type="entry name" value="Integrase_SAM-like_N"/>
</dbReference>
<evidence type="ECO:0000256" key="1">
    <source>
        <dbReference type="ARBA" id="ARBA00008857"/>
    </source>
</evidence>
<proteinExistence type="inferred from homology"/>
<dbReference type="RefSeq" id="WP_205494891.1">
    <property type="nucleotide sequence ID" value="NZ_JAFHAP010000008.1"/>
</dbReference>
<organism evidence="8 9">
    <name type="scientific">Polycladomyces zharkentensis</name>
    <dbReference type="NCBI Taxonomy" id="2807616"/>
    <lineage>
        <taxon>Bacteria</taxon>
        <taxon>Bacillati</taxon>
        <taxon>Bacillota</taxon>
        <taxon>Bacilli</taxon>
        <taxon>Bacillales</taxon>
        <taxon>Thermoactinomycetaceae</taxon>
        <taxon>Polycladomyces</taxon>
    </lineage>
</organism>
<evidence type="ECO:0000256" key="4">
    <source>
        <dbReference type="ARBA" id="ARBA00023172"/>
    </source>
</evidence>
<evidence type="ECO:0000259" key="7">
    <source>
        <dbReference type="PROSITE" id="PS51900"/>
    </source>
</evidence>